<dbReference type="InterPro" id="IPR003362">
    <property type="entry name" value="Bact_transf"/>
</dbReference>
<name>A0ABP9X4S0_9CHLR</name>
<dbReference type="PANTHER" id="PTHR30576:SF10">
    <property type="entry name" value="SLL5057 PROTEIN"/>
    <property type="match status" value="1"/>
</dbReference>
<dbReference type="EMBL" id="BAABRU010000018">
    <property type="protein sequence ID" value="GAA5530405.1"/>
    <property type="molecule type" value="Genomic_DNA"/>
</dbReference>
<keyword evidence="2" id="KW-0472">Membrane</keyword>
<evidence type="ECO:0000313" key="5">
    <source>
        <dbReference type="Proteomes" id="UP001428290"/>
    </source>
</evidence>
<evidence type="ECO:0000313" key="4">
    <source>
        <dbReference type="EMBL" id="GAA5530405.1"/>
    </source>
</evidence>
<accession>A0ABP9X4S0</accession>
<evidence type="ECO:0000256" key="2">
    <source>
        <dbReference type="SAM" id="Phobius"/>
    </source>
</evidence>
<keyword evidence="4" id="KW-0808">Transferase</keyword>
<keyword evidence="2" id="KW-0812">Transmembrane</keyword>
<keyword evidence="2" id="KW-1133">Transmembrane helix</keyword>
<dbReference type="PANTHER" id="PTHR30576">
    <property type="entry name" value="COLANIC BIOSYNTHESIS UDP-GLUCOSE LIPID CARRIER TRANSFERASE"/>
    <property type="match status" value="1"/>
</dbReference>
<keyword evidence="5" id="KW-1185">Reference proteome</keyword>
<feature type="transmembrane region" description="Helical" evidence="2">
    <location>
        <begin position="12"/>
        <end position="36"/>
    </location>
</feature>
<reference evidence="4 5" key="1">
    <citation type="submission" date="2024-02" db="EMBL/GenBank/DDBJ databases">
        <title>Herpetosiphon gulosus NBRC 112829.</title>
        <authorList>
            <person name="Ichikawa N."/>
            <person name="Katano-Makiyama Y."/>
            <person name="Hidaka K."/>
        </authorList>
    </citation>
    <scope>NUCLEOTIDE SEQUENCE [LARGE SCALE GENOMIC DNA]</scope>
    <source>
        <strain evidence="4 5">NBRC 112829</strain>
    </source>
</reference>
<feature type="domain" description="Bacterial sugar transferase" evidence="3">
    <location>
        <begin position="10"/>
        <end position="187"/>
    </location>
</feature>
<protein>
    <submittedName>
        <fullName evidence="4">Sugar transferase EpsL</fullName>
    </submittedName>
</protein>
<evidence type="ECO:0000259" key="3">
    <source>
        <dbReference type="Pfam" id="PF02397"/>
    </source>
</evidence>
<evidence type="ECO:0000256" key="1">
    <source>
        <dbReference type="ARBA" id="ARBA00006464"/>
    </source>
</evidence>
<dbReference type="GO" id="GO:0016740">
    <property type="term" value="F:transferase activity"/>
    <property type="evidence" value="ECO:0007669"/>
    <property type="project" value="UniProtKB-KW"/>
</dbReference>
<gene>
    <name evidence="4" type="primary">epsL</name>
    <name evidence="4" type="ORF">Hgul01_04224</name>
</gene>
<proteinExistence type="inferred from homology"/>
<dbReference type="RefSeq" id="WP_345724001.1">
    <property type="nucleotide sequence ID" value="NZ_BAABRU010000018.1"/>
</dbReference>
<sequence>MPPKPLAPSKRWFDLIVAGLGLLLLSPLLLLISLAIKLTSRGPIFYIRPRVGRDGHEFPFYKFRTMVVNAEGQGLGIEVAHNDQRITRVGQWLRRWSFDELPQLLNVVRGEMSLIGPRPSLPDQVARYTPDQRQRLAVRPGITGWAQVNGRNDIDWAARIQLDCWYIEHWSWRLDGLILWRTIGAILRPVGIYGRDGVAKDLRSK</sequence>
<organism evidence="4 5">
    <name type="scientific">Herpetosiphon gulosus</name>
    <dbReference type="NCBI Taxonomy" id="1973496"/>
    <lineage>
        <taxon>Bacteria</taxon>
        <taxon>Bacillati</taxon>
        <taxon>Chloroflexota</taxon>
        <taxon>Chloroflexia</taxon>
        <taxon>Herpetosiphonales</taxon>
        <taxon>Herpetosiphonaceae</taxon>
        <taxon>Herpetosiphon</taxon>
    </lineage>
</organism>
<dbReference type="Proteomes" id="UP001428290">
    <property type="component" value="Unassembled WGS sequence"/>
</dbReference>
<comment type="similarity">
    <text evidence="1">Belongs to the bacterial sugar transferase family.</text>
</comment>
<dbReference type="Pfam" id="PF02397">
    <property type="entry name" value="Bac_transf"/>
    <property type="match status" value="1"/>
</dbReference>
<comment type="caution">
    <text evidence="4">The sequence shown here is derived from an EMBL/GenBank/DDBJ whole genome shotgun (WGS) entry which is preliminary data.</text>
</comment>